<evidence type="ECO:0000256" key="6">
    <source>
        <dbReference type="ARBA" id="ARBA00038002"/>
    </source>
</evidence>
<feature type="short sequence motif" description="Q motif" evidence="8">
    <location>
        <begin position="7"/>
        <end position="35"/>
    </location>
</feature>
<feature type="region of interest" description="Disordered" evidence="11">
    <location>
        <begin position="505"/>
        <end position="556"/>
    </location>
</feature>
<evidence type="ECO:0000256" key="9">
    <source>
        <dbReference type="RuleBase" id="RU000492"/>
    </source>
</evidence>
<keyword evidence="4 9" id="KW-0067">ATP-binding</keyword>
<dbReference type="Gene3D" id="3.40.50.300">
    <property type="entry name" value="P-loop containing nucleotide triphosphate hydrolases"/>
    <property type="match status" value="2"/>
</dbReference>
<dbReference type="EMBL" id="JARGDH010000002">
    <property type="protein sequence ID" value="KAL0275956.1"/>
    <property type="molecule type" value="Genomic_DNA"/>
</dbReference>
<dbReference type="AlphaFoldDB" id="A0AAW2I2K3"/>
<evidence type="ECO:0000313" key="15">
    <source>
        <dbReference type="EMBL" id="KAL0275958.1"/>
    </source>
</evidence>
<dbReference type="Pfam" id="PF00270">
    <property type="entry name" value="DEAD"/>
    <property type="match status" value="1"/>
</dbReference>
<dbReference type="GO" id="GO:0016787">
    <property type="term" value="F:hydrolase activity"/>
    <property type="evidence" value="ECO:0007669"/>
    <property type="project" value="UniProtKB-KW"/>
</dbReference>
<dbReference type="Pfam" id="PF00271">
    <property type="entry name" value="Helicase_C"/>
    <property type="match status" value="1"/>
</dbReference>
<dbReference type="GO" id="GO:0003724">
    <property type="term" value="F:RNA helicase activity"/>
    <property type="evidence" value="ECO:0007669"/>
    <property type="project" value="UniProtKB-EC"/>
</dbReference>
<keyword evidence="2 9" id="KW-0378">Hydrolase</keyword>
<dbReference type="SUPFAM" id="SSF52540">
    <property type="entry name" value="P-loop containing nucleoside triphosphate hydrolases"/>
    <property type="match status" value="1"/>
</dbReference>
<evidence type="ECO:0000256" key="4">
    <source>
        <dbReference type="ARBA" id="ARBA00022840"/>
    </source>
</evidence>
<feature type="domain" description="Helicase ATP-binding" evidence="12">
    <location>
        <begin position="38"/>
        <end position="219"/>
    </location>
</feature>
<dbReference type="EMBL" id="JARGDH010000002">
    <property type="protein sequence ID" value="KAL0275958.1"/>
    <property type="molecule type" value="Genomic_DNA"/>
</dbReference>
<evidence type="ECO:0000256" key="10">
    <source>
        <dbReference type="RuleBase" id="RU365068"/>
    </source>
</evidence>
<dbReference type="FunFam" id="3.40.50.300:FF:000877">
    <property type="entry name" value="RNA helicase"/>
    <property type="match status" value="1"/>
</dbReference>
<reference evidence="15" key="1">
    <citation type="journal article" date="2024" name="Gigascience">
        <title>Chromosome-level genome of the poultry shaft louse Menopon gallinae provides insight into the host-switching and adaptive evolution of parasitic lice.</title>
        <authorList>
            <person name="Xu Y."/>
            <person name="Ma L."/>
            <person name="Liu S."/>
            <person name="Liang Y."/>
            <person name="Liu Q."/>
            <person name="He Z."/>
            <person name="Tian L."/>
            <person name="Duan Y."/>
            <person name="Cai W."/>
            <person name="Li H."/>
            <person name="Song F."/>
        </authorList>
    </citation>
    <scope>NUCLEOTIDE SEQUENCE</scope>
    <source>
        <strain evidence="15">Cailab_2023a</strain>
    </source>
</reference>
<dbReference type="PROSITE" id="PS00039">
    <property type="entry name" value="DEAD_ATP_HELICASE"/>
    <property type="match status" value="1"/>
</dbReference>
<sequence>MEERRKWESLEIPLSEPVMRTVKELGFKLMTPVQAICIPLFQKCKDVSAEAVTGSGKTLAFLIPCLEIMMKREEKWKPHEIGSVIISPTRELAVQIFDVLNAFLKHIKFTKLLLVGGNSVEADINNFKTGGGNIIVATPGRFEDLLIRQTMSTLSSYIKSLEVLILDEADRLLDLGFENTVNNILKALPRQRRTGLFSATQTKELEAIMRAGLRNPVLVSVKEKVGNLISTPMSLSNYYVLTEADEKMSTLIGFILNEGIEKKYIIFFSTCACVEWFTVVIKEFLKGCNLLSLHGKMGKRRYAIIEKFREFDSGILLCTDVMARGIDIPEVEWVIQFDPPTNSTSFVHRVGRTARNGEIGSSLLMLLPNEEVYVDFIQRNQNVVVNRKDIDWKRPESLKGMRKLQLKDRANFDRANRAFVSFIQSYAKHECSIILRVKDIPFGKLATGFGLLKLPKMPELRNKVVEDFTPVDIDFNSILYQNQPREEARQRKLKIFMETQKWPSKKAKIKARRAQTIPWEQSKKKKEERKERKKKRKELKAAQDGSKKKRKRAKVDEEDLISLKKDIALMSKLKRKKISSEDFDREFSEGHL</sequence>
<dbReference type="GO" id="GO:0003723">
    <property type="term" value="F:RNA binding"/>
    <property type="evidence" value="ECO:0007669"/>
    <property type="project" value="UniProtKB-UniRule"/>
</dbReference>
<comment type="domain">
    <text evidence="10">The Q motif is unique to and characteristic of the DEAD box family of RNA helicases and controls ATP binding and hydrolysis.</text>
</comment>
<evidence type="ECO:0000259" key="13">
    <source>
        <dbReference type="PROSITE" id="PS51194"/>
    </source>
</evidence>
<dbReference type="PROSITE" id="PS51192">
    <property type="entry name" value="HELICASE_ATP_BIND_1"/>
    <property type="match status" value="1"/>
</dbReference>
<dbReference type="InterPro" id="IPR011545">
    <property type="entry name" value="DEAD/DEAH_box_helicase_dom"/>
</dbReference>
<name>A0AAW2I2K3_9NEOP</name>
<evidence type="ECO:0000256" key="3">
    <source>
        <dbReference type="ARBA" id="ARBA00022806"/>
    </source>
</evidence>
<dbReference type="CDD" id="cd18787">
    <property type="entry name" value="SF2_C_DEAD"/>
    <property type="match status" value="1"/>
</dbReference>
<evidence type="ECO:0000256" key="1">
    <source>
        <dbReference type="ARBA" id="ARBA00022741"/>
    </source>
</evidence>
<evidence type="ECO:0000256" key="5">
    <source>
        <dbReference type="ARBA" id="ARBA00022884"/>
    </source>
</evidence>
<dbReference type="SMART" id="SM01178">
    <property type="entry name" value="DUF4217"/>
    <property type="match status" value="1"/>
</dbReference>
<protein>
    <recommendedName>
        <fullName evidence="10">ATP-dependent RNA helicase</fullName>
        <ecNumber evidence="10">3.6.4.13</ecNumber>
    </recommendedName>
</protein>
<dbReference type="PROSITE" id="PS51195">
    <property type="entry name" value="Q_MOTIF"/>
    <property type="match status" value="1"/>
</dbReference>
<dbReference type="SMART" id="SM00490">
    <property type="entry name" value="HELICc"/>
    <property type="match status" value="1"/>
</dbReference>
<comment type="caution">
    <text evidence="15">The sequence shown here is derived from an EMBL/GenBank/DDBJ whole genome shotgun (WGS) entry which is preliminary data.</text>
</comment>
<organism evidence="15">
    <name type="scientific">Menopon gallinae</name>
    <name type="common">poultry shaft louse</name>
    <dbReference type="NCBI Taxonomy" id="328185"/>
    <lineage>
        <taxon>Eukaryota</taxon>
        <taxon>Metazoa</taxon>
        <taxon>Ecdysozoa</taxon>
        <taxon>Arthropoda</taxon>
        <taxon>Hexapoda</taxon>
        <taxon>Insecta</taxon>
        <taxon>Pterygota</taxon>
        <taxon>Neoptera</taxon>
        <taxon>Paraneoptera</taxon>
        <taxon>Psocodea</taxon>
        <taxon>Troctomorpha</taxon>
        <taxon>Phthiraptera</taxon>
        <taxon>Amblycera</taxon>
        <taxon>Menoponidae</taxon>
        <taxon>Menopon</taxon>
    </lineage>
</organism>
<feature type="domain" description="Helicase C-terminal" evidence="13">
    <location>
        <begin position="247"/>
        <end position="402"/>
    </location>
</feature>
<dbReference type="InterPro" id="IPR025313">
    <property type="entry name" value="SPB4-like_CTE"/>
</dbReference>
<evidence type="ECO:0000256" key="2">
    <source>
        <dbReference type="ARBA" id="ARBA00022801"/>
    </source>
</evidence>
<accession>A0AAW2I2K3</accession>
<proteinExistence type="inferred from homology"/>
<dbReference type="EC" id="3.6.4.13" evidence="10"/>
<evidence type="ECO:0000256" key="7">
    <source>
        <dbReference type="ARBA" id="ARBA00047984"/>
    </source>
</evidence>
<comment type="catalytic activity">
    <reaction evidence="7 10">
        <text>ATP + H2O = ADP + phosphate + H(+)</text>
        <dbReference type="Rhea" id="RHEA:13065"/>
        <dbReference type="ChEBI" id="CHEBI:15377"/>
        <dbReference type="ChEBI" id="CHEBI:15378"/>
        <dbReference type="ChEBI" id="CHEBI:30616"/>
        <dbReference type="ChEBI" id="CHEBI:43474"/>
        <dbReference type="ChEBI" id="CHEBI:456216"/>
        <dbReference type="EC" id="3.6.4.13"/>
    </reaction>
</comment>
<dbReference type="Pfam" id="PF13959">
    <property type="entry name" value="CTE_SPB4"/>
    <property type="match status" value="1"/>
</dbReference>
<evidence type="ECO:0000259" key="14">
    <source>
        <dbReference type="PROSITE" id="PS51195"/>
    </source>
</evidence>
<feature type="domain" description="DEAD-box RNA helicase Q" evidence="14">
    <location>
        <begin position="7"/>
        <end position="35"/>
    </location>
</feature>
<dbReference type="PROSITE" id="PS51194">
    <property type="entry name" value="HELICASE_CTER"/>
    <property type="match status" value="1"/>
</dbReference>
<evidence type="ECO:0000256" key="11">
    <source>
        <dbReference type="SAM" id="MobiDB-lite"/>
    </source>
</evidence>
<dbReference type="InterPro" id="IPR000629">
    <property type="entry name" value="RNA-helicase_DEAD-box_CS"/>
</dbReference>
<dbReference type="InterPro" id="IPR014014">
    <property type="entry name" value="RNA_helicase_DEAD_Q_motif"/>
</dbReference>
<dbReference type="SMART" id="SM00487">
    <property type="entry name" value="DEXDc"/>
    <property type="match status" value="1"/>
</dbReference>
<keyword evidence="5 10" id="KW-0694">RNA-binding</keyword>
<evidence type="ECO:0000256" key="8">
    <source>
        <dbReference type="PROSITE-ProRule" id="PRU00552"/>
    </source>
</evidence>
<dbReference type="EMBL" id="JARGDH010000002">
    <property type="protein sequence ID" value="KAL0275957.1"/>
    <property type="molecule type" value="Genomic_DNA"/>
</dbReference>
<keyword evidence="1 9" id="KW-0547">Nucleotide-binding</keyword>
<gene>
    <name evidence="15" type="ORF">PYX00_003655</name>
</gene>
<evidence type="ECO:0000259" key="12">
    <source>
        <dbReference type="PROSITE" id="PS51192"/>
    </source>
</evidence>
<dbReference type="GO" id="GO:0005524">
    <property type="term" value="F:ATP binding"/>
    <property type="evidence" value="ECO:0007669"/>
    <property type="project" value="UniProtKB-UniRule"/>
</dbReference>
<dbReference type="InterPro" id="IPR014001">
    <property type="entry name" value="Helicase_ATP-bd"/>
</dbReference>
<dbReference type="InterPro" id="IPR001650">
    <property type="entry name" value="Helicase_C-like"/>
</dbReference>
<dbReference type="InterPro" id="IPR027417">
    <property type="entry name" value="P-loop_NTPase"/>
</dbReference>
<comment type="function">
    <text evidence="10">RNA helicase.</text>
</comment>
<dbReference type="CDD" id="cd17960">
    <property type="entry name" value="DEADc_DDX55"/>
    <property type="match status" value="1"/>
</dbReference>
<feature type="compositionally biased region" description="Basic residues" evidence="11">
    <location>
        <begin position="523"/>
        <end position="538"/>
    </location>
</feature>
<dbReference type="PANTHER" id="PTHR24031">
    <property type="entry name" value="RNA HELICASE"/>
    <property type="match status" value="1"/>
</dbReference>
<dbReference type="GO" id="GO:0010468">
    <property type="term" value="P:regulation of gene expression"/>
    <property type="evidence" value="ECO:0007669"/>
    <property type="project" value="UniProtKB-ARBA"/>
</dbReference>
<keyword evidence="3 9" id="KW-0347">Helicase</keyword>
<comment type="similarity">
    <text evidence="6">Belongs to the DEAD box helicase family. DDX55/SPB4 subfamily.</text>
</comment>